<name>X5M717_BARHN</name>
<evidence type="ECO:0000313" key="3">
    <source>
        <dbReference type="Proteomes" id="UP000019801"/>
    </source>
</evidence>
<dbReference type="PATRIC" id="fig|38323.3.peg.782"/>
<feature type="region of interest" description="Disordered" evidence="1">
    <location>
        <begin position="71"/>
        <end position="96"/>
    </location>
</feature>
<sequence>MSVGYGYGSGGSGWRGNASFGKGRGSSEQVHQKNSHIIGTGTVHSNSGGNTTLAGGVVSANRVEMGVGGDFTITSHSDTGQSSSKQNSVSVGFNGGKKDDAATTNLALNKDKTSSDYHSVVEHSGIKAGDGGFEINVKDTTTLTGGIIDSSASADKNKLTTGTIIMSDIANSAKAQASSQGLSLATGGPMSQGKYGLAKNIAKNVLDHAKAKDSQEGQTKAAISNGTIILTDEVEQKALTGQDVEQVIASLNRDTANAHKGVQQLDVAKLEQIVHENREMATQLLEEGFKVSNEAYKTMFIKKHPIAVVERDEQGHIIYETDANGEPIENARGQKIPKSHSLTAEEKEHLQAGSDGKVHVSFNGIFTPPEEAAVYAEQHAVNKNEPLYFVVFPQADTALSELLVAGYQKFLENNFWGLTNSTQEAKDLMSRYGNTGLELYAHSRGSMTLGNMLYSFQQQGVHGIANKNTTINLYGPAFNVLVASDLLGYVSDGKQTTVGFDGHRYDFVSRWIGGNSYTYKTIPAGSNMWKETWNMFTNPYNPHTCLGDAGDKCRTLYGTSHREQKP</sequence>
<dbReference type="GO" id="GO:0003824">
    <property type="term" value="F:catalytic activity"/>
    <property type="evidence" value="ECO:0007669"/>
    <property type="project" value="UniProtKB-ARBA"/>
</dbReference>
<dbReference type="Proteomes" id="UP000019801">
    <property type="component" value="Chromosome I"/>
</dbReference>
<feature type="compositionally biased region" description="Gly residues" evidence="1">
    <location>
        <begin position="1"/>
        <end position="14"/>
    </location>
</feature>
<evidence type="ECO:0000256" key="1">
    <source>
        <dbReference type="SAM" id="MobiDB-lite"/>
    </source>
</evidence>
<dbReference type="EMBL" id="HG969191">
    <property type="protein sequence ID" value="CDO46713.1"/>
    <property type="molecule type" value="Genomic_DNA"/>
</dbReference>
<proteinExistence type="predicted"/>
<dbReference type="KEGG" id="bhs:BM1374165_00698"/>
<dbReference type="AlphaFoldDB" id="X5M717"/>
<dbReference type="STRING" id="38323.BM1374165_00698"/>
<dbReference type="KEGG" id="bhn:PRJBM_00720"/>
<gene>
    <name evidence="2" type="primary">fhaB1_4</name>
    <name evidence="2" type="ORF">BM1374165_00698</name>
</gene>
<dbReference type="Pfam" id="PF13332">
    <property type="entry name" value="Fil_haemagg_2"/>
    <property type="match status" value="1"/>
</dbReference>
<dbReference type="InterPro" id="IPR025157">
    <property type="entry name" value="Hemagglutinin_rpt"/>
</dbReference>
<feature type="region of interest" description="Disordered" evidence="1">
    <location>
        <begin position="1"/>
        <end position="33"/>
    </location>
</feature>
<reference evidence="3" key="1">
    <citation type="submission" date="2013-11" db="EMBL/GenBank/DDBJ databases">
        <title>Genome sequencing of Bartonella spp. isolated from human blood.</title>
        <authorList>
            <person name="Raoult D."/>
        </authorList>
    </citation>
    <scope>NUCLEOTIDE SEQUENCE</scope>
    <source>
        <strain evidence="3">BM1374165</strain>
    </source>
</reference>
<accession>X5M717</accession>
<protein>
    <submittedName>
        <fullName evidence="2">Filamentous hemagglutinin</fullName>
    </submittedName>
</protein>
<feature type="compositionally biased region" description="Polar residues" evidence="1">
    <location>
        <begin position="72"/>
        <end position="91"/>
    </location>
</feature>
<evidence type="ECO:0000313" key="2">
    <source>
        <dbReference type="EMBL" id="CDO46713.1"/>
    </source>
</evidence>
<organism evidence="2 3">
    <name type="scientific">Bartonella henselae</name>
    <name type="common">Rochalimaea henselae</name>
    <dbReference type="NCBI Taxonomy" id="38323"/>
    <lineage>
        <taxon>Bacteria</taxon>
        <taxon>Pseudomonadati</taxon>
        <taxon>Pseudomonadota</taxon>
        <taxon>Alphaproteobacteria</taxon>
        <taxon>Hyphomicrobiales</taxon>
        <taxon>Bartonellaceae</taxon>
        <taxon>Bartonella</taxon>
    </lineage>
</organism>